<keyword evidence="5" id="KW-1185">Reference proteome</keyword>
<evidence type="ECO:0000256" key="2">
    <source>
        <dbReference type="PROSITE-ProRule" id="PRU10141"/>
    </source>
</evidence>
<dbReference type="InterPro" id="IPR006597">
    <property type="entry name" value="Sel1-like"/>
</dbReference>
<keyword evidence="2" id="KW-0547">Nucleotide-binding</keyword>
<organism evidence="4 5">
    <name type="scientific">Tritrichomonas musculus</name>
    <dbReference type="NCBI Taxonomy" id="1915356"/>
    <lineage>
        <taxon>Eukaryota</taxon>
        <taxon>Metamonada</taxon>
        <taxon>Parabasalia</taxon>
        <taxon>Tritrichomonadida</taxon>
        <taxon>Tritrichomonadidae</taxon>
        <taxon>Tritrichomonas</taxon>
    </lineage>
</organism>
<feature type="binding site" evidence="2">
    <location>
        <position position="48"/>
    </location>
    <ligand>
        <name>ATP</name>
        <dbReference type="ChEBI" id="CHEBI:30616"/>
    </ligand>
</feature>
<dbReference type="SUPFAM" id="SSF56112">
    <property type="entry name" value="Protein kinase-like (PK-like)"/>
    <property type="match status" value="1"/>
</dbReference>
<gene>
    <name evidence="4" type="ORF">M9Y10_038294</name>
</gene>
<dbReference type="PROSITE" id="PS50011">
    <property type="entry name" value="PROTEIN_KINASE_DOM"/>
    <property type="match status" value="1"/>
</dbReference>
<keyword evidence="2" id="KW-0067">ATP-binding</keyword>
<protein>
    <submittedName>
        <fullName evidence="4">NUAK SNF1-like kinase 1</fullName>
    </submittedName>
</protein>
<evidence type="ECO:0000313" key="5">
    <source>
        <dbReference type="Proteomes" id="UP001470230"/>
    </source>
</evidence>
<evidence type="ECO:0000256" key="1">
    <source>
        <dbReference type="ARBA" id="ARBA00038101"/>
    </source>
</evidence>
<evidence type="ECO:0000313" key="4">
    <source>
        <dbReference type="EMBL" id="KAK8887256.1"/>
    </source>
</evidence>
<reference evidence="4 5" key="1">
    <citation type="submission" date="2024-04" db="EMBL/GenBank/DDBJ databases">
        <title>Tritrichomonas musculus Genome.</title>
        <authorList>
            <person name="Alves-Ferreira E."/>
            <person name="Grigg M."/>
            <person name="Lorenzi H."/>
            <person name="Galac M."/>
        </authorList>
    </citation>
    <scope>NUCLEOTIDE SEQUENCE [LARGE SCALE GENOMIC DNA]</scope>
    <source>
        <strain evidence="4 5">EAF2021</strain>
    </source>
</reference>
<evidence type="ECO:0000259" key="3">
    <source>
        <dbReference type="PROSITE" id="PS50011"/>
    </source>
</evidence>
<sequence length="1286" mass="144548">MSGIDQIITPYKGDPNKRFEFIKFIGKGSYGFVELCKDHENGDKLVCKKIARFIETTEAEILALYRSKHKHIIKFYDYYETILDQDMINRCVTIGLPVNTKMYGLIIEYGEGGHLGNYMSQRKSIEEIILIKFLDQTIQALQYLNQNKNMHRDIKPENILLDKFGDIKLADFGTIFQLAKDDTHKNFTNVQGTGMYISPEIYLSHNYGNKYSYPVDIFSLGVSIYQACNNDMSEDYLKDLYLIDHPDPIPNPYSSQFNDLIMNMLTLDPDKRANIPYIQEVLNQIATPKELNENEQSLLDTSLNLFYGIDGVVSKAEAIQLFEKLIKITEFECPEPVYQLAQCYLYGDTKEKNIEKAINLLRVAARKRYTPALKLLSYCYQNAIGVEKDMFTAIQLLTIAQRDDPEASFLLGCLYYNSNVLEIESIKEESKTAVKRDYDLAFYYFSQAKDFVPAQNYLGLCYLHGNGTKTDIFEAYKYLSLSANGGSIDGMYNLAEFYLTQKPNDPFYTEKAIDLLIEAANQYHLGASFKLNQFCNKETPDSLIEKISLHYSKINSAGPNSEDSMYSFALLKLNCNKGVEQNVYEAFSRLSICKEHHPGAAYHLAKCYKDGIGTQRDVNKAADLFEEASKNGIPDAIGDLALCLLKGEGHPVDKEKAFQLLTESSDLGSPQLAYRLAQCYLTGDSVATDKAKALSLFRIAHSRGYIEATYQLAHCLHTGEGINPEEFNCDTLQEARDLFEIAAAKKHVEASYELGMIYNQDQEVFANKQKAFSLFEVASNQNHPRATTELGILYETGAGTKKDLQQAFKLYNKSSNLGEINGIYHLGMCYLKGIGTNINGEKARSLFEKASLADIADAKTQLGIMYQNEIGGPRDIFKAAKFFQEAANQGNIEAKVQLGHCYLDGKGVAMDYIKAFHLFKETQKTDNVEGLFKLGLLYKKGIGTRKNINEAIEIFKNLIARKNHVPSMFELGSIYIKEMESEEQLRVAVDLLNSAVKGGNADAMNLLGCCYLQGNGVDINVDKAVYYFREASKAGNTLGTVNLAQCYIEGKGVPLDQEKGYKLLKEAPQDDPSAKFRIGVCLYKGAGVKGDKQEGIKLLKEAASQGDLDALCYYGKLLLVGKDVEMNKEAAFSYFKIASQKGHPESKYQLGVFYENGDLDDVEKNDIQAQSLYQQSSDAGFPKASYRLGMILLNNPLQKLEGIKLLEKAASLKNIDAIKELARIYKEGDGVPVDSDKADDYQNMINQINHSDFITNMLRSNFTAQPRVRSKKRGFKSLFPNLFDSK</sequence>
<dbReference type="PANTHER" id="PTHR11102:SF160">
    <property type="entry name" value="ERAD-ASSOCIATED E3 UBIQUITIN-PROTEIN LIGASE COMPONENT HRD3"/>
    <property type="match status" value="1"/>
</dbReference>
<dbReference type="Gene3D" id="1.10.510.10">
    <property type="entry name" value="Transferase(Phosphotransferase) domain 1"/>
    <property type="match status" value="1"/>
</dbReference>
<comment type="caution">
    <text evidence="4">The sequence shown here is derived from an EMBL/GenBank/DDBJ whole genome shotgun (WGS) entry which is preliminary data.</text>
</comment>
<dbReference type="PANTHER" id="PTHR11102">
    <property type="entry name" value="SEL-1-LIKE PROTEIN"/>
    <property type="match status" value="1"/>
</dbReference>
<name>A0ABR2K906_9EUKA</name>
<feature type="domain" description="Protein kinase" evidence="3">
    <location>
        <begin position="19"/>
        <end position="282"/>
    </location>
</feature>
<dbReference type="InterPro" id="IPR017441">
    <property type="entry name" value="Protein_kinase_ATP_BS"/>
</dbReference>
<dbReference type="PROSITE" id="PS00107">
    <property type="entry name" value="PROTEIN_KINASE_ATP"/>
    <property type="match status" value="1"/>
</dbReference>
<dbReference type="Pfam" id="PF00069">
    <property type="entry name" value="Pkinase"/>
    <property type="match status" value="1"/>
</dbReference>
<dbReference type="InterPro" id="IPR000719">
    <property type="entry name" value="Prot_kinase_dom"/>
</dbReference>
<dbReference type="InterPro" id="IPR011990">
    <property type="entry name" value="TPR-like_helical_dom_sf"/>
</dbReference>
<dbReference type="SMART" id="SM00220">
    <property type="entry name" value="S_TKc"/>
    <property type="match status" value="1"/>
</dbReference>
<dbReference type="Proteomes" id="UP001470230">
    <property type="component" value="Unassembled WGS sequence"/>
</dbReference>
<dbReference type="InterPro" id="IPR050767">
    <property type="entry name" value="Sel1_AlgK"/>
</dbReference>
<dbReference type="SUPFAM" id="SSF81901">
    <property type="entry name" value="HCP-like"/>
    <property type="match status" value="6"/>
</dbReference>
<dbReference type="Gene3D" id="1.25.40.10">
    <property type="entry name" value="Tetratricopeptide repeat domain"/>
    <property type="match status" value="5"/>
</dbReference>
<comment type="similarity">
    <text evidence="1">Belongs to the sel-1 family.</text>
</comment>
<dbReference type="EMBL" id="JAPFFF010000006">
    <property type="protein sequence ID" value="KAK8887256.1"/>
    <property type="molecule type" value="Genomic_DNA"/>
</dbReference>
<proteinExistence type="inferred from homology"/>
<dbReference type="SMART" id="SM00671">
    <property type="entry name" value="SEL1"/>
    <property type="match status" value="22"/>
</dbReference>
<dbReference type="Pfam" id="PF08238">
    <property type="entry name" value="Sel1"/>
    <property type="match status" value="22"/>
</dbReference>
<accession>A0ABR2K906</accession>
<dbReference type="InterPro" id="IPR011009">
    <property type="entry name" value="Kinase-like_dom_sf"/>
</dbReference>